<dbReference type="AlphaFoldDB" id="A0AAV3PVI5"/>
<evidence type="ECO:0000313" key="3">
    <source>
        <dbReference type="Proteomes" id="UP001454036"/>
    </source>
</evidence>
<accession>A0AAV3PVI5</accession>
<proteinExistence type="predicted"/>
<dbReference type="PANTHER" id="PTHR48155">
    <property type="entry name" value="OS09G0497600 PROTEIN"/>
    <property type="match status" value="1"/>
</dbReference>
<reference evidence="2 3" key="1">
    <citation type="submission" date="2024-01" db="EMBL/GenBank/DDBJ databases">
        <title>The complete chloroplast genome sequence of Lithospermum erythrorhizon: insights into the phylogenetic relationship among Boraginaceae species and the maternal lineages of purple gromwells.</title>
        <authorList>
            <person name="Okada T."/>
            <person name="Watanabe K."/>
        </authorList>
    </citation>
    <scope>NUCLEOTIDE SEQUENCE [LARGE SCALE GENOMIC DNA]</scope>
</reference>
<dbReference type="SUPFAM" id="SSF81383">
    <property type="entry name" value="F-box domain"/>
    <property type="match status" value="1"/>
</dbReference>
<dbReference type="InterPro" id="IPR001810">
    <property type="entry name" value="F-box_dom"/>
</dbReference>
<dbReference type="InterPro" id="IPR036047">
    <property type="entry name" value="F-box-like_dom_sf"/>
</dbReference>
<dbReference type="PANTHER" id="PTHR48155:SF1">
    <property type="entry name" value="F-BOX DOMAIN-CONTAINING PROTEIN"/>
    <property type="match status" value="1"/>
</dbReference>
<dbReference type="Proteomes" id="UP001454036">
    <property type="component" value="Unassembled WGS sequence"/>
</dbReference>
<evidence type="ECO:0000259" key="1">
    <source>
        <dbReference type="Pfam" id="PF00646"/>
    </source>
</evidence>
<protein>
    <recommendedName>
        <fullName evidence="1">F-box domain-containing protein</fullName>
    </recommendedName>
</protein>
<evidence type="ECO:0000313" key="2">
    <source>
        <dbReference type="EMBL" id="GAA0155068.1"/>
    </source>
</evidence>
<name>A0AAV3PVI5_LITER</name>
<comment type="caution">
    <text evidence="2">The sequence shown here is derived from an EMBL/GenBank/DDBJ whole genome shotgun (WGS) entry which is preliminary data.</text>
</comment>
<dbReference type="EMBL" id="BAABME010002534">
    <property type="protein sequence ID" value="GAA0155068.1"/>
    <property type="molecule type" value="Genomic_DNA"/>
</dbReference>
<sequence>MSDRGKSAAIVSVDCPLVKLPGHLLIEVFIRVPISDWTHVSCVNKHCANLFREECLWRAALVRSFPLAAKDKIWPGPIPRGSSKRRYAALYVCRNIFSLENELDEIAGHTYLFLKEQLEISKMSPSSGILHGIIIDQFIACDQSPDKAHELASKIWLAVIDNLEETEQTFLILKRLALEGEIFLPYPYSRSYRVQWKVFERLFTDFRDCFDHTDFYDLLACAKHRFQPIPATWLGY</sequence>
<dbReference type="Pfam" id="PF00646">
    <property type="entry name" value="F-box"/>
    <property type="match status" value="1"/>
</dbReference>
<gene>
    <name evidence="2" type="ORF">LIER_12888</name>
</gene>
<keyword evidence="3" id="KW-1185">Reference proteome</keyword>
<feature type="domain" description="F-box" evidence="1">
    <location>
        <begin position="19"/>
        <end position="58"/>
    </location>
</feature>
<organism evidence="2 3">
    <name type="scientific">Lithospermum erythrorhizon</name>
    <name type="common">Purple gromwell</name>
    <name type="synonym">Lithospermum officinale var. erythrorhizon</name>
    <dbReference type="NCBI Taxonomy" id="34254"/>
    <lineage>
        <taxon>Eukaryota</taxon>
        <taxon>Viridiplantae</taxon>
        <taxon>Streptophyta</taxon>
        <taxon>Embryophyta</taxon>
        <taxon>Tracheophyta</taxon>
        <taxon>Spermatophyta</taxon>
        <taxon>Magnoliopsida</taxon>
        <taxon>eudicotyledons</taxon>
        <taxon>Gunneridae</taxon>
        <taxon>Pentapetalae</taxon>
        <taxon>asterids</taxon>
        <taxon>lamiids</taxon>
        <taxon>Boraginales</taxon>
        <taxon>Boraginaceae</taxon>
        <taxon>Boraginoideae</taxon>
        <taxon>Lithospermeae</taxon>
        <taxon>Lithospermum</taxon>
    </lineage>
</organism>